<dbReference type="InterPro" id="IPR051368">
    <property type="entry name" value="SerProtInhib-TIL_Domain"/>
</dbReference>
<evidence type="ECO:0000313" key="7">
    <source>
        <dbReference type="Proteomes" id="UP000271162"/>
    </source>
</evidence>
<dbReference type="SUPFAM" id="SSF57567">
    <property type="entry name" value="Serine protease inhibitors"/>
    <property type="match status" value="2"/>
</dbReference>
<keyword evidence="2" id="KW-0722">Serine protease inhibitor</keyword>
<name>A0A158R265_NIPBR</name>
<feature type="signal peptide" evidence="4">
    <location>
        <begin position="1"/>
        <end position="19"/>
    </location>
</feature>
<dbReference type="OMA" id="SGCIRRQ"/>
<dbReference type="CDD" id="cd19941">
    <property type="entry name" value="TIL"/>
    <property type="match status" value="2"/>
</dbReference>
<keyword evidence="3" id="KW-1015">Disulfide bond</keyword>
<feature type="domain" description="TIL" evidence="5">
    <location>
        <begin position="80"/>
        <end position="133"/>
    </location>
</feature>
<dbReference type="InterPro" id="IPR036084">
    <property type="entry name" value="Ser_inhib-like_sf"/>
</dbReference>
<dbReference type="GO" id="GO:0004867">
    <property type="term" value="F:serine-type endopeptidase inhibitor activity"/>
    <property type="evidence" value="ECO:0007669"/>
    <property type="project" value="UniProtKB-KW"/>
</dbReference>
<evidence type="ECO:0000256" key="4">
    <source>
        <dbReference type="SAM" id="SignalP"/>
    </source>
</evidence>
<keyword evidence="4" id="KW-0732">Signal</keyword>
<sequence>MAIKVLVIAVAHLVQNSNAQCCPPNELFKECGTACEPSCKNPNPTVCTDQCIVNVCQCKEGFYRNSNNSCVDSCAADSECGENAEYNECGSACAPSCSNPKTPRRPACLDVCVKGCQCKSGFLRDSDGKCVTKCPKKPL</sequence>
<proteinExistence type="predicted"/>
<dbReference type="PANTHER" id="PTHR23259:SF70">
    <property type="entry name" value="ACCESSORY GLAND PROTEIN ACP62F-RELATED"/>
    <property type="match status" value="1"/>
</dbReference>
<keyword evidence="7" id="KW-1185">Reference proteome</keyword>
<evidence type="ECO:0000256" key="3">
    <source>
        <dbReference type="ARBA" id="ARBA00023157"/>
    </source>
</evidence>
<evidence type="ECO:0000256" key="2">
    <source>
        <dbReference type="ARBA" id="ARBA00022900"/>
    </source>
</evidence>
<gene>
    <name evidence="6" type="ORF">NBR_LOCUS15132</name>
</gene>
<reference evidence="8" key="1">
    <citation type="submission" date="2016-04" db="UniProtKB">
        <authorList>
            <consortium name="WormBaseParasite"/>
        </authorList>
    </citation>
    <scope>IDENTIFICATION</scope>
</reference>
<keyword evidence="1" id="KW-0646">Protease inhibitor</keyword>
<dbReference type="WBParaSite" id="NBR_0001513101-mRNA-1">
    <property type="protein sequence ID" value="NBR_0001513101-mRNA-1"/>
    <property type="gene ID" value="NBR_0001513101"/>
</dbReference>
<dbReference type="InterPro" id="IPR002919">
    <property type="entry name" value="TIL_dom"/>
</dbReference>
<dbReference type="Gene3D" id="2.10.25.10">
    <property type="entry name" value="Laminin"/>
    <property type="match status" value="2"/>
</dbReference>
<dbReference type="PANTHER" id="PTHR23259">
    <property type="entry name" value="RIDDLE"/>
    <property type="match status" value="1"/>
</dbReference>
<dbReference type="AlphaFoldDB" id="A0A158R265"/>
<dbReference type="STRING" id="27835.A0A158R265"/>
<evidence type="ECO:0000256" key="1">
    <source>
        <dbReference type="ARBA" id="ARBA00022690"/>
    </source>
</evidence>
<evidence type="ECO:0000313" key="8">
    <source>
        <dbReference type="WBParaSite" id="NBR_0001513101-mRNA-1"/>
    </source>
</evidence>
<dbReference type="Proteomes" id="UP000271162">
    <property type="component" value="Unassembled WGS sequence"/>
</dbReference>
<organism evidence="8">
    <name type="scientific">Nippostrongylus brasiliensis</name>
    <name type="common">Rat hookworm</name>
    <dbReference type="NCBI Taxonomy" id="27835"/>
    <lineage>
        <taxon>Eukaryota</taxon>
        <taxon>Metazoa</taxon>
        <taxon>Ecdysozoa</taxon>
        <taxon>Nematoda</taxon>
        <taxon>Chromadorea</taxon>
        <taxon>Rhabditida</taxon>
        <taxon>Rhabditina</taxon>
        <taxon>Rhabditomorpha</taxon>
        <taxon>Strongyloidea</taxon>
        <taxon>Heligmosomidae</taxon>
        <taxon>Nippostrongylus</taxon>
    </lineage>
</organism>
<evidence type="ECO:0000259" key="5">
    <source>
        <dbReference type="Pfam" id="PF01826"/>
    </source>
</evidence>
<evidence type="ECO:0000313" key="6">
    <source>
        <dbReference type="EMBL" id="VDL78726.1"/>
    </source>
</evidence>
<protein>
    <submittedName>
        <fullName evidence="8">TIL domain-containing protein</fullName>
    </submittedName>
</protein>
<accession>A0A158R265</accession>
<feature type="domain" description="TIL" evidence="5">
    <location>
        <begin position="22"/>
        <end position="72"/>
    </location>
</feature>
<dbReference type="Pfam" id="PF01826">
    <property type="entry name" value="TIL"/>
    <property type="match status" value="2"/>
</dbReference>
<dbReference type="EMBL" id="UYSL01021612">
    <property type="protein sequence ID" value="VDL78726.1"/>
    <property type="molecule type" value="Genomic_DNA"/>
</dbReference>
<feature type="chain" id="PRO_5043135822" evidence="4">
    <location>
        <begin position="20"/>
        <end position="139"/>
    </location>
</feature>
<reference evidence="6 7" key="2">
    <citation type="submission" date="2018-11" db="EMBL/GenBank/DDBJ databases">
        <authorList>
            <consortium name="Pathogen Informatics"/>
        </authorList>
    </citation>
    <scope>NUCLEOTIDE SEQUENCE [LARGE SCALE GENOMIC DNA]</scope>
</reference>